<dbReference type="Gene3D" id="3.30.70.2610">
    <property type="match status" value="1"/>
</dbReference>
<dbReference type="Gene3D" id="3.40.30.10">
    <property type="entry name" value="Glutaredoxin"/>
    <property type="match status" value="1"/>
</dbReference>
<dbReference type="GO" id="GO:0001671">
    <property type="term" value="F:ATPase activator activity"/>
    <property type="evidence" value="ECO:0007669"/>
    <property type="project" value="InterPro"/>
</dbReference>
<evidence type="ECO:0000256" key="3">
    <source>
        <dbReference type="ARBA" id="ARBA00007132"/>
    </source>
</evidence>
<keyword evidence="5 9" id="KW-0805">Transcription regulation</keyword>
<dbReference type="PANTHER" id="PTHR13152">
    <property type="entry name" value="TFIIH, POLYPEPTIDE 4"/>
    <property type="match status" value="1"/>
</dbReference>
<comment type="function">
    <text evidence="9">Component of the general transcription and DNA repair factor IIH (TFIIH) core complex which is involved in general and transcription-coupled nucleotide excision repair (NER) of damaged DNA.</text>
</comment>
<evidence type="ECO:0000256" key="6">
    <source>
        <dbReference type="ARBA" id="ARBA00023163"/>
    </source>
</evidence>
<evidence type="ECO:0000256" key="5">
    <source>
        <dbReference type="ARBA" id="ARBA00023015"/>
    </source>
</evidence>
<accession>A0A8H3CCP3</accession>
<evidence type="ECO:0000259" key="10">
    <source>
        <dbReference type="Pfam" id="PF18307"/>
    </source>
</evidence>
<feature type="domain" description="Transcription factor Tfb2 C-terminal" evidence="10">
    <location>
        <begin position="514"/>
        <end position="580"/>
    </location>
</feature>
<dbReference type="PANTHER" id="PTHR13152:SF0">
    <property type="entry name" value="GENERAL TRANSCRIPTION FACTOR IIH SUBUNIT 4"/>
    <property type="match status" value="1"/>
</dbReference>
<keyword evidence="6 9" id="KW-0804">Transcription</keyword>
<dbReference type="AlphaFoldDB" id="A0A8H3CCP3"/>
<dbReference type="SUPFAM" id="SSF52833">
    <property type="entry name" value="Thioredoxin-like"/>
    <property type="match status" value="1"/>
</dbReference>
<dbReference type="EMBL" id="CAJMWW010000651">
    <property type="protein sequence ID" value="CAE6479602.1"/>
    <property type="molecule type" value="Genomic_DNA"/>
</dbReference>
<evidence type="ECO:0000313" key="11">
    <source>
        <dbReference type="EMBL" id="CAE6479602.1"/>
    </source>
</evidence>
<keyword evidence="8 9" id="KW-0539">Nucleus</keyword>
<proteinExistence type="inferred from homology"/>
<reference evidence="11" key="1">
    <citation type="submission" date="2021-01" db="EMBL/GenBank/DDBJ databases">
        <authorList>
            <person name="Kaushik A."/>
        </authorList>
    </citation>
    <scope>NUCLEOTIDE SEQUENCE</scope>
    <source>
        <strain evidence="11">AG3-T5</strain>
    </source>
</reference>
<evidence type="ECO:0000256" key="8">
    <source>
        <dbReference type="ARBA" id="ARBA00023242"/>
    </source>
</evidence>
<dbReference type="InterPro" id="IPR040662">
    <property type="entry name" value="Tfb2_C"/>
</dbReference>
<protein>
    <recommendedName>
        <fullName evidence="9">RNA polymerase II transcription factor B subunit 2</fullName>
    </recommendedName>
</protein>
<sequence length="585" mass="65584">MSFRFHRSIPNLSIFHNTRSPHSERILHLLRSSLSNPYVPRAVAAARAEAEKSGILTGQKISKRPLEFNLDVSTSPPTPDQYTTMLDYLRAQSLSPSLSSPPTISRFLVKHSESVGGVEELSKLASKKPESVRWPVVVHWDDGLVAIEKDEEVHHILEVIYETANGGKGQQQDWLLRQLDRQLVLNLLWCDAGVPLQGLMGWAKPDAINAMQTSVSDLKSLSVLRVSASNPPSVMLTTAYRDSLRIALRGGGDHRSFGLPVPPRGPAQMSVEQLDKKALEHWETILHYMVDTNSSAQRPGGGALHLLVAGGWLEEGKGGGGHEITSTGFQFLLQSPRAQLWDILLQYLHMSDARRMDIAEVLSFLFMLSLMKLGQEYSCDNLSPTQNAMMTDLKDYGIVYLTHNSNKSFYPTRLATTLTSSLPPLPPSISSTGTDPSDRGFIILETNYRLYAYTDNPLQTSVLNLFVALRSRFPNLVVGHITRESVKRALVKGISAEQIISYLETHAHPQMLQDQIRLWEMEQNRVQEAEGYLYTEFGSQADYDLVLRYAKEMNLVLYESARDRQFFAKADGHALIRQYIERRGG</sequence>
<comment type="similarity">
    <text evidence="3 9">Belongs to the TFB2 family.</text>
</comment>
<keyword evidence="7 9" id="KW-0234">DNA repair</keyword>
<comment type="function">
    <text evidence="1">Component of the general transcription and DNA repair factor IIH (TFIIH) core complex, which is involved in general and transcription-coupled nucleotide excision repair (NER) of damaged DNA and, when complexed to TFIIK, in RNA transcription by RNA polymerase II. In NER, TFIIH acts by opening DNA around the lesion to allow the excision of the damaged oligonucleotide and its replacement by a new DNA fragment. In transcription, TFIIH has an essential role in transcription initiation. When the pre-initiation complex (PIC) has been established, TFIIH is required for promoter opening and promoter escape. Phosphorylation of the C-terminal tail (CTD) of the largest subunit of RNA polymerase II by the kinase module TFIIK controls the initiation of transcription.</text>
</comment>
<name>A0A8H3CCP3_9AGAM</name>
<dbReference type="GO" id="GO:0006289">
    <property type="term" value="P:nucleotide-excision repair"/>
    <property type="evidence" value="ECO:0007669"/>
    <property type="project" value="InterPro"/>
</dbReference>
<organism evidence="11 12">
    <name type="scientific">Rhizoctonia solani</name>
    <dbReference type="NCBI Taxonomy" id="456999"/>
    <lineage>
        <taxon>Eukaryota</taxon>
        <taxon>Fungi</taxon>
        <taxon>Dikarya</taxon>
        <taxon>Basidiomycota</taxon>
        <taxon>Agaricomycotina</taxon>
        <taxon>Agaricomycetes</taxon>
        <taxon>Cantharellales</taxon>
        <taxon>Ceratobasidiaceae</taxon>
        <taxon>Rhizoctonia</taxon>
    </lineage>
</organism>
<dbReference type="Pfam" id="PF18307">
    <property type="entry name" value="Tfb2_C"/>
    <property type="match status" value="1"/>
</dbReference>
<evidence type="ECO:0000256" key="7">
    <source>
        <dbReference type="ARBA" id="ARBA00023204"/>
    </source>
</evidence>
<dbReference type="InterPro" id="IPR012882">
    <property type="entry name" value="Fmp46"/>
</dbReference>
<dbReference type="InterPro" id="IPR004598">
    <property type="entry name" value="TFIIH_p52/Tfb2"/>
</dbReference>
<dbReference type="GO" id="GO:0000439">
    <property type="term" value="C:transcription factor TFIIH core complex"/>
    <property type="evidence" value="ECO:0007669"/>
    <property type="project" value="InterPro"/>
</dbReference>
<comment type="subcellular location">
    <subcellularLocation>
        <location evidence="2 9">Nucleus</location>
    </subcellularLocation>
</comment>
<dbReference type="InterPro" id="IPR036249">
    <property type="entry name" value="Thioredoxin-like_sf"/>
</dbReference>
<dbReference type="GO" id="GO:0003690">
    <property type="term" value="F:double-stranded DNA binding"/>
    <property type="evidence" value="ECO:0007669"/>
    <property type="project" value="TreeGrafter"/>
</dbReference>
<evidence type="ECO:0000256" key="2">
    <source>
        <dbReference type="ARBA" id="ARBA00004123"/>
    </source>
</evidence>
<keyword evidence="4 9" id="KW-0227">DNA damage</keyword>
<dbReference type="GO" id="GO:0005675">
    <property type="term" value="C:transcription factor TFIIH holo complex"/>
    <property type="evidence" value="ECO:0007669"/>
    <property type="project" value="TreeGrafter"/>
</dbReference>
<dbReference type="NCBIfam" id="TIGR00625">
    <property type="entry name" value="tfb2"/>
    <property type="match status" value="1"/>
</dbReference>
<dbReference type="GO" id="GO:0016491">
    <property type="term" value="F:oxidoreductase activity"/>
    <property type="evidence" value="ECO:0007669"/>
    <property type="project" value="InterPro"/>
</dbReference>
<dbReference type="Pfam" id="PF03849">
    <property type="entry name" value="Tfb2"/>
    <property type="match status" value="1"/>
</dbReference>
<evidence type="ECO:0000256" key="1">
    <source>
        <dbReference type="ARBA" id="ARBA00002817"/>
    </source>
</evidence>
<gene>
    <name evidence="11" type="ORF">RDB_LOCUS203418</name>
</gene>
<evidence type="ECO:0000256" key="9">
    <source>
        <dbReference type="RuleBase" id="RU364024"/>
    </source>
</evidence>
<dbReference type="Pfam" id="PF07955">
    <property type="entry name" value="DUF1687"/>
    <property type="match status" value="1"/>
</dbReference>
<comment type="caution">
    <text evidence="11">The sequence shown here is derived from an EMBL/GenBank/DDBJ whole genome shotgun (WGS) entry which is preliminary data.</text>
</comment>
<evidence type="ECO:0000256" key="4">
    <source>
        <dbReference type="ARBA" id="ARBA00022763"/>
    </source>
</evidence>
<dbReference type="GO" id="GO:0005739">
    <property type="term" value="C:mitochondrion"/>
    <property type="evidence" value="ECO:0007669"/>
    <property type="project" value="InterPro"/>
</dbReference>
<evidence type="ECO:0000313" key="12">
    <source>
        <dbReference type="Proteomes" id="UP000663841"/>
    </source>
</evidence>
<dbReference type="Proteomes" id="UP000663841">
    <property type="component" value="Unassembled WGS sequence"/>
</dbReference>